<reference evidence="1 2" key="1">
    <citation type="submission" date="2024-02" db="EMBL/GenBank/DDBJ databases">
        <authorList>
            <consortium name="ELIXIR-Norway"/>
            <consortium name="Elixir Norway"/>
        </authorList>
    </citation>
    <scope>NUCLEOTIDE SEQUENCE [LARGE SCALE GENOMIC DNA]</scope>
</reference>
<dbReference type="CDD" id="cd22992">
    <property type="entry name" value="MOC1"/>
    <property type="match status" value="1"/>
</dbReference>
<evidence type="ECO:0000313" key="1">
    <source>
        <dbReference type="EMBL" id="CAK9189758.1"/>
    </source>
</evidence>
<keyword evidence="2" id="KW-1185">Reference proteome</keyword>
<dbReference type="EMBL" id="OZ019893">
    <property type="protein sequence ID" value="CAK9189758.1"/>
    <property type="molecule type" value="Genomic_DNA"/>
</dbReference>
<accession>A0ABP0T8J1</accession>
<dbReference type="Proteomes" id="UP001497512">
    <property type="component" value="Chromosome 1"/>
</dbReference>
<organism evidence="1 2">
    <name type="scientific">Sphagnum troendelagicum</name>
    <dbReference type="NCBI Taxonomy" id="128251"/>
    <lineage>
        <taxon>Eukaryota</taxon>
        <taxon>Viridiplantae</taxon>
        <taxon>Streptophyta</taxon>
        <taxon>Embryophyta</taxon>
        <taxon>Bryophyta</taxon>
        <taxon>Sphagnophytina</taxon>
        <taxon>Sphagnopsida</taxon>
        <taxon>Sphagnales</taxon>
        <taxon>Sphagnaceae</taxon>
        <taxon>Sphagnum</taxon>
    </lineage>
</organism>
<dbReference type="PANTHER" id="PTHR36015:SF6">
    <property type="entry name" value="HOLLIDAY JUNCTION RESOLVASE MOC1, CHLOROPLASTIC-RELATED"/>
    <property type="match status" value="1"/>
</dbReference>
<proteinExistence type="predicted"/>
<evidence type="ECO:0000313" key="2">
    <source>
        <dbReference type="Proteomes" id="UP001497512"/>
    </source>
</evidence>
<dbReference type="InterPro" id="IPR036397">
    <property type="entry name" value="RNaseH_sf"/>
</dbReference>
<protein>
    <submittedName>
        <fullName evidence="1">Uncharacterized protein</fullName>
    </submittedName>
</protein>
<dbReference type="PANTHER" id="PTHR36015">
    <property type="entry name" value="HOLLIDAY JUNCTION RESOLVASE MOC1, CHLOROPLASTIC-RELATED"/>
    <property type="match status" value="1"/>
</dbReference>
<dbReference type="InterPro" id="IPR045290">
    <property type="entry name" value="MOC1-like"/>
</dbReference>
<dbReference type="Gene3D" id="3.30.420.10">
    <property type="entry name" value="Ribonuclease H-like superfamily/Ribonuclease H"/>
    <property type="match status" value="1"/>
</dbReference>
<sequence>MASTILLRRQGASFSQFPSWCCSKLSFSTMQAAAAPPVMFNKWVLGRRPFLHFKLSRAVACAADTRIPSNTVKAAHSTSSAVSHEESYCLQKAAHSTNAALEEEVKKENKCSSVQQLSTTTIITPTLVPDLFLESSSILDDEMEDILETEDDDDDDDAESVLESAAIAVGAAEEEVMEVSPTGNVCIVGVDPDVSGALAVIKSEDQGAAAEVLDVPCVKVAVGKTMRRRHDTCSIAALVHQLNAPQGSIAYVEQAQPFPKDGKQGWYSTGFGYGAWVGILVASGFRVVPVRAQAWKKAAGICGREYTKDDSRALASMLFPELSPLLKRKKDHGRADALLIARFGKKSLETGES</sequence>
<gene>
    <name evidence="1" type="ORF">CSSPTR1EN2_LOCUS409</name>
</gene>
<name>A0ABP0T8J1_9BRYO</name>